<dbReference type="Gene3D" id="3.90.79.10">
    <property type="entry name" value="Nucleoside Triphosphate Pyrophosphohydrolase"/>
    <property type="match status" value="1"/>
</dbReference>
<comment type="caution">
    <text evidence="10">The sequence shown here is derived from an EMBL/GenBank/DDBJ whole genome shotgun (WGS) entry which is preliminary data.</text>
</comment>
<evidence type="ECO:0000256" key="1">
    <source>
        <dbReference type="ARBA" id="ARBA00001936"/>
    </source>
</evidence>
<dbReference type="PANTHER" id="PTHR12992:SF11">
    <property type="entry name" value="MITOCHONDRIAL COENZYME A DIPHOSPHATASE NUDT8"/>
    <property type="match status" value="1"/>
</dbReference>
<evidence type="ECO:0000256" key="5">
    <source>
        <dbReference type="ARBA" id="ARBA00022842"/>
    </source>
</evidence>
<dbReference type="InterPro" id="IPR000086">
    <property type="entry name" value="NUDIX_hydrolase_dom"/>
</dbReference>
<dbReference type="Proteomes" id="UP001595699">
    <property type="component" value="Unassembled WGS sequence"/>
</dbReference>
<evidence type="ECO:0000256" key="3">
    <source>
        <dbReference type="ARBA" id="ARBA00022723"/>
    </source>
</evidence>
<dbReference type="InterPro" id="IPR015797">
    <property type="entry name" value="NUDIX_hydrolase-like_dom_sf"/>
</dbReference>
<evidence type="ECO:0000313" key="10">
    <source>
        <dbReference type="EMBL" id="MFC3761498.1"/>
    </source>
</evidence>
<name>A0ABV7YBF7_9ACTN</name>
<sequence>MTTPDGHPEGESDVEADMNVDSGPATLPGWLRPVLEVAETASTVDFARGIPADGGGVASAILLLFGEGPDGPDILLIERAHTLRSHAGQPAFPGGRVDPDDAGPVAAALREAEEETGADPAGIEVFGRLPDLYVPPSGYLVTPVLGWWRKPSEVGVVDEAEVASVHRVPLSDLLDPANRLRVRHPMGFVGPAFAVAGLIVWGFTGGVLDKLFSLTGWELPWDRSRVEDLPAHLVELAGRTRRREPNR</sequence>
<dbReference type="EC" id="3.6.1.55" evidence="10"/>
<feature type="domain" description="Nudix hydrolase" evidence="9">
    <location>
        <begin position="54"/>
        <end position="195"/>
    </location>
</feature>
<dbReference type="PANTHER" id="PTHR12992">
    <property type="entry name" value="NUDIX HYDROLASE"/>
    <property type="match status" value="1"/>
</dbReference>
<keyword evidence="3" id="KW-0479">Metal-binding</keyword>
<keyword evidence="6" id="KW-0464">Manganese</keyword>
<evidence type="ECO:0000313" key="11">
    <source>
        <dbReference type="Proteomes" id="UP001595699"/>
    </source>
</evidence>
<dbReference type="Pfam" id="PF00293">
    <property type="entry name" value="NUDIX"/>
    <property type="match status" value="1"/>
</dbReference>
<dbReference type="RefSeq" id="WP_307782227.1">
    <property type="nucleotide sequence ID" value="NZ_JAFBCM010000001.1"/>
</dbReference>
<dbReference type="CDD" id="cd03426">
    <property type="entry name" value="NUDIX_CoAse_Nudt7"/>
    <property type="match status" value="1"/>
</dbReference>
<dbReference type="GO" id="GO:0035539">
    <property type="term" value="F:8-oxo-7,8-dihydrodeoxyguanosine triphosphate pyrophosphatase activity"/>
    <property type="evidence" value="ECO:0007669"/>
    <property type="project" value="UniProtKB-EC"/>
</dbReference>
<dbReference type="SUPFAM" id="SSF55811">
    <property type="entry name" value="Nudix"/>
    <property type="match status" value="1"/>
</dbReference>
<evidence type="ECO:0000256" key="2">
    <source>
        <dbReference type="ARBA" id="ARBA00001946"/>
    </source>
</evidence>
<gene>
    <name evidence="10" type="ORF">ACFOUW_11665</name>
</gene>
<feature type="region of interest" description="Disordered" evidence="7">
    <location>
        <begin position="1"/>
        <end position="25"/>
    </location>
</feature>
<evidence type="ECO:0000256" key="4">
    <source>
        <dbReference type="ARBA" id="ARBA00022801"/>
    </source>
</evidence>
<keyword evidence="4 10" id="KW-0378">Hydrolase</keyword>
<evidence type="ECO:0000256" key="8">
    <source>
        <dbReference type="SAM" id="Phobius"/>
    </source>
</evidence>
<evidence type="ECO:0000256" key="7">
    <source>
        <dbReference type="SAM" id="MobiDB-lite"/>
    </source>
</evidence>
<keyword evidence="5" id="KW-0460">Magnesium</keyword>
<dbReference type="InterPro" id="IPR045121">
    <property type="entry name" value="CoAse"/>
</dbReference>
<reference evidence="11" key="1">
    <citation type="journal article" date="2019" name="Int. J. Syst. Evol. Microbiol.">
        <title>The Global Catalogue of Microorganisms (GCM) 10K type strain sequencing project: providing services to taxonomists for standard genome sequencing and annotation.</title>
        <authorList>
            <consortium name="The Broad Institute Genomics Platform"/>
            <consortium name="The Broad Institute Genome Sequencing Center for Infectious Disease"/>
            <person name="Wu L."/>
            <person name="Ma J."/>
        </authorList>
    </citation>
    <scope>NUCLEOTIDE SEQUENCE [LARGE SCALE GENOMIC DNA]</scope>
    <source>
        <strain evidence="11">CGMCC 4.7241</strain>
    </source>
</reference>
<comment type="cofactor">
    <cofactor evidence="1">
        <name>Mn(2+)</name>
        <dbReference type="ChEBI" id="CHEBI:29035"/>
    </cofactor>
</comment>
<keyword evidence="8" id="KW-0812">Transmembrane</keyword>
<evidence type="ECO:0000256" key="6">
    <source>
        <dbReference type="ARBA" id="ARBA00023211"/>
    </source>
</evidence>
<organism evidence="10 11">
    <name type="scientific">Tenggerimyces flavus</name>
    <dbReference type="NCBI Taxonomy" id="1708749"/>
    <lineage>
        <taxon>Bacteria</taxon>
        <taxon>Bacillati</taxon>
        <taxon>Actinomycetota</taxon>
        <taxon>Actinomycetes</taxon>
        <taxon>Propionibacteriales</taxon>
        <taxon>Nocardioidaceae</taxon>
        <taxon>Tenggerimyces</taxon>
    </lineage>
</organism>
<proteinExistence type="predicted"/>
<feature type="transmembrane region" description="Helical" evidence="8">
    <location>
        <begin position="188"/>
        <end position="208"/>
    </location>
</feature>
<feature type="compositionally biased region" description="Basic and acidic residues" evidence="7">
    <location>
        <begin position="1"/>
        <end position="10"/>
    </location>
</feature>
<keyword evidence="11" id="KW-1185">Reference proteome</keyword>
<dbReference type="EMBL" id="JBHRZH010000009">
    <property type="protein sequence ID" value="MFC3761498.1"/>
    <property type="molecule type" value="Genomic_DNA"/>
</dbReference>
<protein>
    <submittedName>
        <fullName evidence="10">NUDIX hydrolase</fullName>
        <ecNumber evidence="10">3.6.1.55</ecNumber>
    </submittedName>
</protein>
<comment type="cofactor">
    <cofactor evidence="2">
        <name>Mg(2+)</name>
        <dbReference type="ChEBI" id="CHEBI:18420"/>
    </cofactor>
</comment>
<dbReference type="PROSITE" id="PS51462">
    <property type="entry name" value="NUDIX"/>
    <property type="match status" value="1"/>
</dbReference>
<keyword evidence="8" id="KW-0472">Membrane</keyword>
<evidence type="ECO:0000259" key="9">
    <source>
        <dbReference type="PROSITE" id="PS51462"/>
    </source>
</evidence>
<keyword evidence="8" id="KW-1133">Transmembrane helix</keyword>
<accession>A0ABV7YBF7</accession>